<dbReference type="InterPro" id="IPR013922">
    <property type="entry name" value="Cyclin_PHO80-like"/>
</dbReference>
<evidence type="ECO:0000313" key="1">
    <source>
        <dbReference type="EMBL" id="RKF60608.1"/>
    </source>
</evidence>
<reference evidence="1 2" key="1">
    <citation type="journal article" date="2018" name="BMC Genomics">
        <title>Comparative genome analyses reveal sequence features reflecting distinct modes of host-adaptation between dicot and monocot powdery mildew.</title>
        <authorList>
            <person name="Wu Y."/>
            <person name="Ma X."/>
            <person name="Pan Z."/>
            <person name="Kale S.D."/>
            <person name="Song Y."/>
            <person name="King H."/>
            <person name="Zhang Q."/>
            <person name="Presley C."/>
            <person name="Deng X."/>
            <person name="Wei C.I."/>
            <person name="Xiao S."/>
        </authorList>
    </citation>
    <scope>NUCLEOTIDE SEQUENCE [LARGE SCALE GENOMIC DNA]</scope>
    <source>
        <strain evidence="1">UCSC1</strain>
    </source>
</reference>
<name>A0A420HT36_9PEZI</name>
<dbReference type="GO" id="GO:0005634">
    <property type="term" value="C:nucleus"/>
    <property type="evidence" value="ECO:0007669"/>
    <property type="project" value="TreeGrafter"/>
</dbReference>
<dbReference type="GO" id="GO:0000307">
    <property type="term" value="C:cyclin-dependent protein kinase holoenzyme complex"/>
    <property type="evidence" value="ECO:0007669"/>
    <property type="project" value="TreeGrafter"/>
</dbReference>
<gene>
    <name evidence="1" type="ORF">GcC1_164006</name>
</gene>
<organism evidence="1 2">
    <name type="scientific">Golovinomyces cichoracearum</name>
    <dbReference type="NCBI Taxonomy" id="62708"/>
    <lineage>
        <taxon>Eukaryota</taxon>
        <taxon>Fungi</taxon>
        <taxon>Dikarya</taxon>
        <taxon>Ascomycota</taxon>
        <taxon>Pezizomycotina</taxon>
        <taxon>Leotiomycetes</taxon>
        <taxon>Erysiphales</taxon>
        <taxon>Erysiphaceae</taxon>
        <taxon>Golovinomyces</taxon>
    </lineage>
</organism>
<dbReference type="AlphaFoldDB" id="A0A420HT36"/>
<dbReference type="GO" id="GO:0016538">
    <property type="term" value="F:cyclin-dependent protein serine/threonine kinase regulator activity"/>
    <property type="evidence" value="ECO:0007669"/>
    <property type="project" value="TreeGrafter"/>
</dbReference>
<dbReference type="GO" id="GO:0019901">
    <property type="term" value="F:protein kinase binding"/>
    <property type="evidence" value="ECO:0007669"/>
    <property type="project" value="InterPro"/>
</dbReference>
<sequence>MISPGGVCAVLDYDLDLMIDYVAEMTQRLLPTANLIFPLLRKFVSGLLSSTRLPSTTILLGMHYLAKRANMRSAAGSLVNTERDVWRMLTVGLLLGSKFLDDNTFQNRSWSEVSGLLVTELNSLEAEWLLTMNYCLYVNLDKNPDYQAWIANWDHWRKNRSNQLKAPLDQIVTTATLEENLNQLSSYAQLYGSHTKPINTMEPPPGFKHSYNRNIWGQSYATPPYLTPPSAPDSGLTTPIYMNMNINSFGLTARYNDWVNYEPYSNRTYTRIYSSQAQQTYQRPIQIAANHTPVYHGPNYHYGQGTWNHSPECGQYGFYNCCESRDITVKNQPLTSLSLRNQILA</sequence>
<dbReference type="EMBL" id="MCBR01016417">
    <property type="protein sequence ID" value="RKF60608.1"/>
    <property type="molecule type" value="Genomic_DNA"/>
</dbReference>
<evidence type="ECO:0000313" key="2">
    <source>
        <dbReference type="Proteomes" id="UP000285405"/>
    </source>
</evidence>
<dbReference type="PANTHER" id="PTHR15615">
    <property type="match status" value="1"/>
</dbReference>
<dbReference type="Gene3D" id="1.10.472.10">
    <property type="entry name" value="Cyclin-like"/>
    <property type="match status" value="1"/>
</dbReference>
<dbReference type="Pfam" id="PF08613">
    <property type="entry name" value="Cyclin"/>
    <property type="match status" value="1"/>
</dbReference>
<dbReference type="PANTHER" id="PTHR15615:SF27">
    <property type="entry name" value="PHO85 CYCLIN CLG1"/>
    <property type="match status" value="1"/>
</dbReference>
<comment type="caution">
    <text evidence="1">The sequence shown here is derived from an EMBL/GenBank/DDBJ whole genome shotgun (WGS) entry which is preliminary data.</text>
</comment>
<dbReference type="Proteomes" id="UP000285405">
    <property type="component" value="Unassembled WGS sequence"/>
</dbReference>
<dbReference type="CDD" id="cd20557">
    <property type="entry name" value="CYCLIN_ScPCL1-like"/>
    <property type="match status" value="1"/>
</dbReference>
<protein>
    <submittedName>
        <fullName evidence="1">Cyclin-like protein</fullName>
    </submittedName>
</protein>
<proteinExistence type="predicted"/>
<accession>A0A420HT36</accession>
<dbReference type="OrthoDB" id="244495at2759"/>